<gene>
    <name evidence="2" type="primary">LOC109132460</name>
</gene>
<dbReference type="RefSeq" id="XP_019099616.1">
    <property type="nucleotide sequence ID" value="XM_019244071.1"/>
</dbReference>
<accession>A0ABM1RKS8</accession>
<sequence length="157" mass="18067">MHSPTDQHWQSANRVLRYLKGMATHGILLKRHNPLSLHAYSDADWAGDVDDYVSTNAYVTYLGHNPVSWSSKKQKGGLRSSTEAEYRMKHIAIDYHFIRTMVQDRALRVVHVFTRDQLADLLTKPLSPTAFKDLTFKIGVSPRPSILRRRIEDQSYS</sequence>
<dbReference type="Proteomes" id="UP000694864">
    <property type="component" value="Chromosome 4"/>
</dbReference>
<dbReference type="PANTHER" id="PTHR11439:SF489">
    <property type="entry name" value="RNA-DIRECTED DNA POLYMERASE"/>
    <property type="match status" value="1"/>
</dbReference>
<organism evidence="1 2">
    <name type="scientific">Camelina sativa</name>
    <name type="common">False flax</name>
    <name type="synonym">Myagrum sativum</name>
    <dbReference type="NCBI Taxonomy" id="90675"/>
    <lineage>
        <taxon>Eukaryota</taxon>
        <taxon>Viridiplantae</taxon>
        <taxon>Streptophyta</taxon>
        <taxon>Embryophyta</taxon>
        <taxon>Tracheophyta</taxon>
        <taxon>Spermatophyta</taxon>
        <taxon>Magnoliopsida</taxon>
        <taxon>eudicotyledons</taxon>
        <taxon>Gunneridae</taxon>
        <taxon>Pentapetalae</taxon>
        <taxon>rosids</taxon>
        <taxon>malvids</taxon>
        <taxon>Brassicales</taxon>
        <taxon>Brassicaceae</taxon>
        <taxon>Camelineae</taxon>
        <taxon>Camelina</taxon>
    </lineage>
</organism>
<reference evidence="1" key="1">
    <citation type="journal article" date="2014" name="Nat. Commun.">
        <title>The emerging biofuel crop Camelina sativa retains a highly undifferentiated hexaploid genome structure.</title>
        <authorList>
            <person name="Kagale S."/>
            <person name="Koh C."/>
            <person name="Nixon J."/>
            <person name="Bollina V."/>
            <person name="Clarke W.E."/>
            <person name="Tuteja R."/>
            <person name="Spillane C."/>
            <person name="Robinson S.J."/>
            <person name="Links M.G."/>
            <person name="Clarke C."/>
            <person name="Higgins E.E."/>
            <person name="Huebert T."/>
            <person name="Sharpe A.G."/>
            <person name="Parkin I.A."/>
        </authorList>
    </citation>
    <scope>NUCLEOTIDE SEQUENCE [LARGE SCALE GENOMIC DNA]</scope>
    <source>
        <strain evidence="1">cv. DH55</strain>
    </source>
</reference>
<dbReference type="PANTHER" id="PTHR11439">
    <property type="entry name" value="GAG-POL-RELATED RETROTRANSPOSON"/>
    <property type="match status" value="1"/>
</dbReference>
<dbReference type="CDD" id="cd09272">
    <property type="entry name" value="RNase_HI_RT_Ty1"/>
    <property type="match status" value="1"/>
</dbReference>
<dbReference type="GeneID" id="109132460"/>
<keyword evidence="1" id="KW-1185">Reference proteome</keyword>
<evidence type="ECO:0000313" key="2">
    <source>
        <dbReference type="RefSeq" id="XP_019099616.1"/>
    </source>
</evidence>
<reference evidence="2" key="2">
    <citation type="submission" date="2025-08" db="UniProtKB">
        <authorList>
            <consortium name="RefSeq"/>
        </authorList>
    </citation>
    <scope>IDENTIFICATION</scope>
    <source>
        <tissue evidence="2">Leaf</tissue>
    </source>
</reference>
<protein>
    <submittedName>
        <fullName evidence="2">Uncharacterized protein LOC109132460</fullName>
    </submittedName>
</protein>
<name>A0ABM1RKS8_CAMSA</name>
<proteinExistence type="predicted"/>
<evidence type="ECO:0000313" key="1">
    <source>
        <dbReference type="Proteomes" id="UP000694864"/>
    </source>
</evidence>